<dbReference type="OMA" id="RASYCLV"/>
<organism evidence="1 2">
    <name type="scientific">Brassica oleracea var. oleracea</name>
    <dbReference type="NCBI Taxonomy" id="109376"/>
    <lineage>
        <taxon>Eukaryota</taxon>
        <taxon>Viridiplantae</taxon>
        <taxon>Streptophyta</taxon>
        <taxon>Embryophyta</taxon>
        <taxon>Tracheophyta</taxon>
        <taxon>Spermatophyta</taxon>
        <taxon>Magnoliopsida</taxon>
        <taxon>eudicotyledons</taxon>
        <taxon>Gunneridae</taxon>
        <taxon>Pentapetalae</taxon>
        <taxon>rosids</taxon>
        <taxon>malvids</taxon>
        <taxon>Brassicales</taxon>
        <taxon>Brassicaceae</taxon>
        <taxon>Brassiceae</taxon>
        <taxon>Brassica</taxon>
    </lineage>
</organism>
<reference evidence="1" key="2">
    <citation type="submission" date="2015-06" db="UniProtKB">
        <authorList>
            <consortium name="EnsemblPlants"/>
        </authorList>
    </citation>
    <scope>IDENTIFICATION</scope>
</reference>
<dbReference type="HOGENOM" id="CLU_3035177_0_0_1"/>
<name>A0A0D2ZT45_BRAOL</name>
<proteinExistence type="predicted"/>
<reference evidence="1" key="1">
    <citation type="journal article" date="2014" name="Genome Biol.">
        <title>Transcriptome and methylome profiling reveals relics of genome dominance in the mesopolyploid Brassica oleracea.</title>
        <authorList>
            <person name="Parkin I.A."/>
            <person name="Koh C."/>
            <person name="Tang H."/>
            <person name="Robinson S.J."/>
            <person name="Kagale S."/>
            <person name="Clarke W.E."/>
            <person name="Town C.D."/>
            <person name="Nixon J."/>
            <person name="Krishnakumar V."/>
            <person name="Bidwell S.L."/>
            <person name="Denoeud F."/>
            <person name="Belcram H."/>
            <person name="Links M.G."/>
            <person name="Just J."/>
            <person name="Clarke C."/>
            <person name="Bender T."/>
            <person name="Huebert T."/>
            <person name="Mason A.S."/>
            <person name="Pires J.C."/>
            <person name="Barker G."/>
            <person name="Moore J."/>
            <person name="Walley P.G."/>
            <person name="Manoli S."/>
            <person name="Batley J."/>
            <person name="Edwards D."/>
            <person name="Nelson M.N."/>
            <person name="Wang X."/>
            <person name="Paterson A.H."/>
            <person name="King G."/>
            <person name="Bancroft I."/>
            <person name="Chalhoub B."/>
            <person name="Sharpe A.G."/>
        </authorList>
    </citation>
    <scope>NUCLEOTIDE SEQUENCE [LARGE SCALE GENOMIC DNA]</scope>
    <source>
        <strain evidence="1">cv. TO1000</strain>
    </source>
</reference>
<protein>
    <submittedName>
        <fullName evidence="1">Uncharacterized protein</fullName>
    </submittedName>
</protein>
<dbReference type="EnsemblPlants" id="Bo01035s020.1">
    <property type="protein sequence ID" value="Bo01035s020.1"/>
    <property type="gene ID" value="Bo01035s020"/>
</dbReference>
<dbReference type="Proteomes" id="UP000032141">
    <property type="component" value="Unassembled WGS sequence"/>
</dbReference>
<evidence type="ECO:0000313" key="1">
    <source>
        <dbReference type="EnsemblPlants" id="Bo01035s020.1"/>
    </source>
</evidence>
<keyword evidence="2" id="KW-1185">Reference proteome</keyword>
<dbReference type="AlphaFoldDB" id="A0A0D2ZT45"/>
<accession>A0A0D2ZT45</accession>
<sequence length="55" mass="5954">MPPVPSGGVIKLVGLGSTFGWIENWLVVRSERDLCVNRIVILDLGLEILGPVIVL</sequence>
<evidence type="ECO:0000313" key="2">
    <source>
        <dbReference type="Proteomes" id="UP000032141"/>
    </source>
</evidence>
<dbReference type="Gramene" id="Bo01035s020.1">
    <property type="protein sequence ID" value="Bo01035s020.1"/>
    <property type="gene ID" value="Bo01035s020"/>
</dbReference>